<gene>
    <name evidence="1" type="ORF">EAO74_22565</name>
</gene>
<comment type="caution">
    <text evidence="1">The sequence shown here is derived from an EMBL/GenBank/DDBJ whole genome shotgun (WGS) entry which is preliminary data.</text>
</comment>
<dbReference type="AlphaFoldDB" id="A0A652KI76"/>
<name>A0A652KI76_9ACTN</name>
<reference evidence="1" key="1">
    <citation type="submission" date="2018-10" db="EMBL/GenBank/DDBJ databases">
        <authorList>
            <person name="Hariharan J."/>
            <person name="Choudoir M.J."/>
            <person name="Diebold P."/>
            <person name="Panke-Buisse K."/>
            <person name="Campbell A.N."/>
            <person name="Buckley D.H."/>
        </authorList>
    </citation>
    <scope>NUCLEOTIDE SEQUENCE</scope>
    <source>
        <strain evidence="1">Gb1</strain>
    </source>
</reference>
<accession>A0A652KI76</accession>
<protein>
    <submittedName>
        <fullName evidence="1">Uncharacterized protein</fullName>
    </submittedName>
</protein>
<organism evidence="1">
    <name type="scientific">Streptomyces sp. gb1(2016)</name>
    <dbReference type="NCBI Taxonomy" id="1828321"/>
    <lineage>
        <taxon>Bacteria</taxon>
        <taxon>Bacillati</taxon>
        <taxon>Actinomycetota</taxon>
        <taxon>Actinomycetes</taxon>
        <taxon>Kitasatosporales</taxon>
        <taxon>Streptomycetaceae</taxon>
        <taxon>Streptomyces</taxon>
    </lineage>
</organism>
<evidence type="ECO:0000313" key="1">
    <source>
        <dbReference type="EMBL" id="TXS23399.1"/>
    </source>
</evidence>
<sequence length="96" mass="10072">MVISDRAARPEVSSSPRTCSPSWANWGFSESFLTPSSIRALGSSVLPEATARRPSASFPCFVLPMTYPAASAAARVTLVVVSIAVRLTLAMGDGRA</sequence>
<dbReference type="EMBL" id="RDBM01000037">
    <property type="protein sequence ID" value="TXS23399.1"/>
    <property type="molecule type" value="Genomic_DNA"/>
</dbReference>
<proteinExistence type="predicted"/>